<dbReference type="EMBL" id="JACXVP010000003">
    <property type="protein sequence ID" value="KAG5614848.1"/>
    <property type="molecule type" value="Genomic_DNA"/>
</dbReference>
<proteinExistence type="predicted"/>
<organism evidence="1 2">
    <name type="scientific">Solanum commersonii</name>
    <name type="common">Commerson's wild potato</name>
    <name type="synonym">Commerson's nightshade</name>
    <dbReference type="NCBI Taxonomy" id="4109"/>
    <lineage>
        <taxon>Eukaryota</taxon>
        <taxon>Viridiplantae</taxon>
        <taxon>Streptophyta</taxon>
        <taxon>Embryophyta</taxon>
        <taxon>Tracheophyta</taxon>
        <taxon>Spermatophyta</taxon>
        <taxon>Magnoliopsida</taxon>
        <taxon>eudicotyledons</taxon>
        <taxon>Gunneridae</taxon>
        <taxon>Pentapetalae</taxon>
        <taxon>asterids</taxon>
        <taxon>lamiids</taxon>
        <taxon>Solanales</taxon>
        <taxon>Solanaceae</taxon>
        <taxon>Solanoideae</taxon>
        <taxon>Solaneae</taxon>
        <taxon>Solanum</taxon>
    </lineage>
</organism>
<gene>
    <name evidence="1" type="ORF">H5410_014672</name>
</gene>
<keyword evidence="2" id="KW-1185">Reference proteome</keyword>
<evidence type="ECO:0000313" key="1">
    <source>
        <dbReference type="EMBL" id="KAG5614848.1"/>
    </source>
</evidence>
<comment type="caution">
    <text evidence="1">The sequence shown here is derived from an EMBL/GenBank/DDBJ whole genome shotgun (WGS) entry which is preliminary data.</text>
</comment>
<protein>
    <submittedName>
        <fullName evidence="1">Uncharacterized protein</fullName>
    </submittedName>
</protein>
<reference evidence="1 2" key="1">
    <citation type="submission" date="2020-09" db="EMBL/GenBank/DDBJ databases">
        <title>De no assembly of potato wild relative species, Solanum commersonii.</title>
        <authorList>
            <person name="Cho K."/>
        </authorList>
    </citation>
    <scope>NUCLEOTIDE SEQUENCE [LARGE SCALE GENOMIC DNA]</scope>
    <source>
        <strain evidence="1">LZ3.2</strain>
        <tissue evidence="1">Leaf</tissue>
    </source>
</reference>
<evidence type="ECO:0000313" key="2">
    <source>
        <dbReference type="Proteomes" id="UP000824120"/>
    </source>
</evidence>
<feature type="non-terminal residue" evidence="1">
    <location>
        <position position="1"/>
    </location>
</feature>
<dbReference type="OrthoDB" id="1731458at2759"/>
<dbReference type="AlphaFoldDB" id="A0A9J5ZRP1"/>
<dbReference type="PANTHER" id="PTHR36617">
    <property type="entry name" value="PROTEIN, PUTATIVE-RELATED"/>
    <property type="match status" value="1"/>
</dbReference>
<accession>A0A9J5ZRP1</accession>
<sequence length="181" mass="21084">VGNGGKTLLWEDVRVGQETLKNKYPDLFNLSLQKVSTIREMRDNQGWDLRFRRQHLNNWEINKVAELLNILEQYKDLTPISQSGGWPWKIIWKVKIFINLRGISWTMPRSIKEALACWNRDGNQSGHDGSLSQPAFGGLYGWKGTRDVSKTRVALCRTVSPFFFFGVHMNILKKKRIFLEF</sequence>
<name>A0A9J5ZRP1_SOLCO</name>
<dbReference type="PANTHER" id="PTHR36617:SF16">
    <property type="entry name" value="OS04G0516500 PROTEIN"/>
    <property type="match status" value="1"/>
</dbReference>
<dbReference type="Proteomes" id="UP000824120">
    <property type="component" value="Chromosome 3"/>
</dbReference>